<dbReference type="SUPFAM" id="SSF100920">
    <property type="entry name" value="Heat shock protein 70kD (HSP70), peptide-binding domain"/>
    <property type="match status" value="1"/>
</dbReference>
<evidence type="ECO:0000313" key="3">
    <source>
        <dbReference type="EMBL" id="KAF6149489.1"/>
    </source>
</evidence>
<dbReference type="PANTHER" id="PTHR48050">
    <property type="entry name" value="STEROL 3-BETA-GLUCOSYLTRANSFERASE"/>
    <property type="match status" value="1"/>
</dbReference>
<name>A0A7J7M3Q2_9MAGN</name>
<evidence type="ECO:0000313" key="4">
    <source>
        <dbReference type="Proteomes" id="UP000541444"/>
    </source>
</evidence>
<dbReference type="Pfam" id="PF00012">
    <property type="entry name" value="HSP70"/>
    <property type="match status" value="1"/>
</dbReference>
<dbReference type="InterPro" id="IPR050426">
    <property type="entry name" value="Glycosyltransferase_28"/>
</dbReference>
<dbReference type="InterPro" id="IPR029048">
    <property type="entry name" value="HSP70_C_sf"/>
</dbReference>
<dbReference type="AlphaFoldDB" id="A0A7J7M3Q2"/>
<dbReference type="InterPro" id="IPR029047">
    <property type="entry name" value="HSP70_peptide-bd_sf"/>
</dbReference>
<keyword evidence="2" id="KW-0067">ATP-binding</keyword>
<dbReference type="Proteomes" id="UP000541444">
    <property type="component" value="Unassembled WGS sequence"/>
</dbReference>
<evidence type="ECO:0000256" key="2">
    <source>
        <dbReference type="ARBA" id="ARBA00022840"/>
    </source>
</evidence>
<dbReference type="GO" id="GO:0005524">
    <property type="term" value="F:ATP binding"/>
    <property type="evidence" value="ECO:0007669"/>
    <property type="project" value="UniProtKB-KW"/>
</dbReference>
<dbReference type="EMBL" id="JACGCM010001794">
    <property type="protein sequence ID" value="KAF6149489.1"/>
    <property type="molecule type" value="Genomic_DNA"/>
</dbReference>
<evidence type="ECO:0000256" key="1">
    <source>
        <dbReference type="ARBA" id="ARBA00022741"/>
    </source>
</evidence>
<keyword evidence="1" id="KW-0547">Nucleotide-binding</keyword>
<dbReference type="PANTHER" id="PTHR48050:SF11">
    <property type="entry name" value="GLYCOSYLTRANSFERASE"/>
    <property type="match status" value="1"/>
</dbReference>
<reference evidence="3 4" key="1">
    <citation type="journal article" date="2020" name="IScience">
        <title>Genome Sequencing of the Endangered Kingdonia uniflora (Circaeasteraceae, Ranunculales) Reveals Potential Mechanisms of Evolutionary Specialization.</title>
        <authorList>
            <person name="Sun Y."/>
            <person name="Deng T."/>
            <person name="Zhang A."/>
            <person name="Moore M.J."/>
            <person name="Landis J.B."/>
            <person name="Lin N."/>
            <person name="Zhang H."/>
            <person name="Zhang X."/>
            <person name="Huang J."/>
            <person name="Zhang X."/>
            <person name="Sun H."/>
            <person name="Wang H."/>
        </authorList>
    </citation>
    <scope>NUCLEOTIDE SEQUENCE [LARGE SCALE GENOMIC DNA]</scope>
    <source>
        <strain evidence="3">TB1705</strain>
        <tissue evidence="3">Leaf</tissue>
    </source>
</reference>
<dbReference type="Gene3D" id="2.60.34.10">
    <property type="entry name" value="Substrate Binding Domain Of DNAk, Chain A, domain 1"/>
    <property type="match status" value="1"/>
</dbReference>
<dbReference type="SUPFAM" id="SSF100934">
    <property type="entry name" value="Heat shock protein 70kD (HSP70), C-terminal subdomain"/>
    <property type="match status" value="1"/>
</dbReference>
<protein>
    <submittedName>
        <fullName evidence="3">Uncharacterized protein</fullName>
    </submittedName>
</protein>
<sequence length="243" mass="26535">MLDQFYWAERMLWLGVAPEPLEKNQLVPDTDDNSSIFKAATALSKAIGSALSPEIKERASQVADIISKEGDILRGEVKELLLLDVTSLSLGIERFGGLFTRLINRNTTTPTKKSQIFSTAADNQIQVAVHVLQAICSIEKSFGEYRDKIPAEIATEIESAAFDLKKATSKEDVDEIKTKLDSANKAVSKIGQHVPGSSASSEGIFEGGDQAPEAEYQNIKKRRLYLHFLSGVCICSCPSSRLG</sequence>
<dbReference type="Gene3D" id="3.40.50.2000">
    <property type="entry name" value="Glycogen Phosphorylase B"/>
    <property type="match status" value="1"/>
</dbReference>
<dbReference type="OrthoDB" id="2401965at2759"/>
<dbReference type="GO" id="GO:0140662">
    <property type="term" value="F:ATP-dependent protein folding chaperone"/>
    <property type="evidence" value="ECO:0007669"/>
    <property type="project" value="InterPro"/>
</dbReference>
<proteinExistence type="predicted"/>
<gene>
    <name evidence="3" type="ORF">GIB67_011390</name>
</gene>
<organism evidence="3 4">
    <name type="scientific">Kingdonia uniflora</name>
    <dbReference type="NCBI Taxonomy" id="39325"/>
    <lineage>
        <taxon>Eukaryota</taxon>
        <taxon>Viridiplantae</taxon>
        <taxon>Streptophyta</taxon>
        <taxon>Embryophyta</taxon>
        <taxon>Tracheophyta</taxon>
        <taxon>Spermatophyta</taxon>
        <taxon>Magnoliopsida</taxon>
        <taxon>Ranunculales</taxon>
        <taxon>Circaeasteraceae</taxon>
        <taxon>Kingdonia</taxon>
    </lineage>
</organism>
<comment type="caution">
    <text evidence="3">The sequence shown here is derived from an EMBL/GenBank/DDBJ whole genome shotgun (WGS) entry which is preliminary data.</text>
</comment>
<dbReference type="InterPro" id="IPR013126">
    <property type="entry name" value="Hsp_70_fam"/>
</dbReference>
<accession>A0A7J7M3Q2</accession>
<keyword evidence="4" id="KW-1185">Reference proteome</keyword>